<dbReference type="InterPro" id="IPR000477">
    <property type="entry name" value="RT_dom"/>
</dbReference>
<dbReference type="PROSITE" id="PS50878">
    <property type="entry name" value="RT_POL"/>
    <property type="match status" value="1"/>
</dbReference>
<dbReference type="InParanoid" id="A0A671U013"/>
<keyword evidence="3" id="KW-1185">Reference proteome</keyword>
<name>A0A671U013_SPAAU</name>
<evidence type="ECO:0000313" key="2">
    <source>
        <dbReference type="Ensembl" id="ENSSAUP00010007015.1"/>
    </source>
</evidence>
<sequence length="355" mass="40167">MSPLLFAIAIEPLSIALKSSSCFTGIFRAGLEHRVSLYADDLLLYVTDPIGCVDNILQILTTFGSFSGYKLNISKTECFPVNNAAKRISAEALPFRLAHNSFRYLGINIPFHSLSSLLHTNNFMKLVVEVRSDLARWDSLPLSLMGRINSVKMNILPRFLFLFQCLPIFLSKSFIQTLDKMISKFIWAGKNPRARQTTLQRGKSDGGLALPNLLFYYWAANLQKIHAWCNSPGLDWCIMEDASCHPSSLVALVCAPLASHCPSYIKHPIVLSSLKIWKQFRQHFKLSTPIPLSPICSNHLFPPSNADSAFTLWRERGLVRFSDLYSEGTFASFNDLHVKFNLPQSHVFRYFQARN</sequence>
<dbReference type="PANTHER" id="PTHR31635:SF196">
    <property type="entry name" value="REVERSE TRANSCRIPTASE DOMAIN-CONTAINING PROTEIN-RELATED"/>
    <property type="match status" value="1"/>
</dbReference>
<reference evidence="2" key="2">
    <citation type="submission" date="2025-08" db="UniProtKB">
        <authorList>
            <consortium name="Ensembl"/>
        </authorList>
    </citation>
    <scope>IDENTIFICATION</scope>
</reference>
<dbReference type="Proteomes" id="UP000472265">
    <property type="component" value="Chromosome 11"/>
</dbReference>
<evidence type="ECO:0000313" key="3">
    <source>
        <dbReference type="Proteomes" id="UP000472265"/>
    </source>
</evidence>
<dbReference type="GeneTree" id="ENSGT00940000164735"/>
<dbReference type="OMA" id="WCIMEDA"/>
<dbReference type="PANTHER" id="PTHR31635">
    <property type="entry name" value="REVERSE TRANSCRIPTASE DOMAIN-CONTAINING PROTEIN-RELATED"/>
    <property type="match status" value="1"/>
</dbReference>
<evidence type="ECO:0000259" key="1">
    <source>
        <dbReference type="PROSITE" id="PS50878"/>
    </source>
</evidence>
<reference evidence="2" key="3">
    <citation type="submission" date="2025-09" db="UniProtKB">
        <authorList>
            <consortium name="Ensembl"/>
        </authorList>
    </citation>
    <scope>IDENTIFICATION</scope>
</reference>
<protein>
    <recommendedName>
        <fullName evidence="1">Reverse transcriptase domain-containing protein</fullName>
    </recommendedName>
</protein>
<reference evidence="2" key="1">
    <citation type="submission" date="2021-04" db="EMBL/GenBank/DDBJ databases">
        <authorList>
            <consortium name="Wellcome Sanger Institute Data Sharing"/>
        </authorList>
    </citation>
    <scope>NUCLEOTIDE SEQUENCE [LARGE SCALE GENOMIC DNA]</scope>
</reference>
<dbReference type="Pfam" id="PF00078">
    <property type="entry name" value="RVT_1"/>
    <property type="match status" value="1"/>
</dbReference>
<dbReference type="Ensembl" id="ENSSAUT00010007532.1">
    <property type="protein sequence ID" value="ENSSAUP00010007015.1"/>
    <property type="gene ID" value="ENSSAUG00010003508.1"/>
</dbReference>
<accession>A0A671U013</accession>
<organism evidence="2 3">
    <name type="scientific">Sparus aurata</name>
    <name type="common">Gilthead sea bream</name>
    <dbReference type="NCBI Taxonomy" id="8175"/>
    <lineage>
        <taxon>Eukaryota</taxon>
        <taxon>Metazoa</taxon>
        <taxon>Chordata</taxon>
        <taxon>Craniata</taxon>
        <taxon>Vertebrata</taxon>
        <taxon>Euteleostomi</taxon>
        <taxon>Actinopterygii</taxon>
        <taxon>Neopterygii</taxon>
        <taxon>Teleostei</taxon>
        <taxon>Neoteleostei</taxon>
        <taxon>Acanthomorphata</taxon>
        <taxon>Eupercaria</taxon>
        <taxon>Spariformes</taxon>
        <taxon>Sparidae</taxon>
        <taxon>Sparus</taxon>
    </lineage>
</organism>
<feature type="domain" description="Reverse transcriptase" evidence="1">
    <location>
        <begin position="1"/>
        <end position="109"/>
    </location>
</feature>
<dbReference type="AlphaFoldDB" id="A0A671U013"/>
<proteinExistence type="predicted"/>